<proteinExistence type="predicted"/>
<dbReference type="KEGG" id="ech:ECH_0513"/>
<gene>
    <name evidence="1" type="ordered locus">ECH_0513</name>
</gene>
<name>Q2GGV5_EHRCR</name>
<accession>Q2GGV5</accession>
<dbReference type="AlphaFoldDB" id="Q2GGV5"/>
<dbReference type="Proteomes" id="UP000008320">
    <property type="component" value="Chromosome"/>
</dbReference>
<keyword evidence="2" id="KW-1185">Reference proteome</keyword>
<reference evidence="1 2" key="1">
    <citation type="journal article" date="2006" name="PLoS Genet.">
        <title>Comparative genomics of emerging human ehrlichiosis agents.</title>
        <authorList>
            <person name="Dunning Hotopp J.C."/>
            <person name="Lin M."/>
            <person name="Madupu R."/>
            <person name="Crabtree J."/>
            <person name="Angiuoli S.V."/>
            <person name="Eisen J.A."/>
            <person name="Seshadri R."/>
            <person name="Ren Q."/>
            <person name="Wu M."/>
            <person name="Utterback T.R."/>
            <person name="Smith S."/>
            <person name="Lewis M."/>
            <person name="Khouri H."/>
            <person name="Zhang C."/>
            <person name="Niu H."/>
            <person name="Lin Q."/>
            <person name="Ohashi N."/>
            <person name="Zhi N."/>
            <person name="Nelson W."/>
            <person name="Brinkac L.M."/>
            <person name="Dodson R.J."/>
            <person name="Rosovitz M.J."/>
            <person name="Sundaram J."/>
            <person name="Daugherty S.C."/>
            <person name="Davidsen T."/>
            <person name="Durkin A.S."/>
            <person name="Gwinn M."/>
            <person name="Haft D.H."/>
            <person name="Selengut J.D."/>
            <person name="Sullivan S.A."/>
            <person name="Zafar N."/>
            <person name="Zhou L."/>
            <person name="Benahmed F."/>
            <person name="Forberger H."/>
            <person name="Halpin R."/>
            <person name="Mulligan S."/>
            <person name="Robinson J."/>
            <person name="White O."/>
            <person name="Rikihisa Y."/>
            <person name="Tettelin H."/>
        </authorList>
    </citation>
    <scope>NUCLEOTIDE SEQUENCE [LARGE SCALE GENOMIC DNA]</scope>
    <source>
        <strain evidence="2">ATCC CRL-10679 / Arkansas</strain>
    </source>
</reference>
<dbReference type="STRING" id="205920.ECH_0513"/>
<sequence length="47" mass="5375">MLTMLAIATILSKKFIIINYSTIISVQYKIVTPLIATYNYSLDLLHQ</sequence>
<dbReference type="EMBL" id="CP000236">
    <property type="protein sequence ID" value="ABD45466.1"/>
    <property type="molecule type" value="Genomic_DNA"/>
</dbReference>
<organism evidence="1 2">
    <name type="scientific">Ehrlichia chaffeensis (strain ATCC CRL-10679 / Arkansas)</name>
    <dbReference type="NCBI Taxonomy" id="205920"/>
    <lineage>
        <taxon>Bacteria</taxon>
        <taxon>Pseudomonadati</taxon>
        <taxon>Pseudomonadota</taxon>
        <taxon>Alphaproteobacteria</taxon>
        <taxon>Rickettsiales</taxon>
        <taxon>Anaplasmataceae</taxon>
        <taxon>Ehrlichia</taxon>
    </lineage>
</organism>
<dbReference type="HOGENOM" id="CLU_3167510_0_0_5"/>
<evidence type="ECO:0000313" key="1">
    <source>
        <dbReference type="EMBL" id="ABD45466.1"/>
    </source>
</evidence>
<protein>
    <submittedName>
        <fullName evidence="1">Uncharacterized protein</fullName>
    </submittedName>
</protein>
<evidence type="ECO:0000313" key="2">
    <source>
        <dbReference type="Proteomes" id="UP000008320"/>
    </source>
</evidence>